<gene>
    <name evidence="4" type="ORF">DXA53_10595</name>
    <name evidence="3" type="ORF">PN645_16550</name>
</gene>
<dbReference type="Pfam" id="PF03313">
    <property type="entry name" value="SDH_alpha"/>
    <property type="match status" value="1"/>
</dbReference>
<name>A0A1Y3YKD3_9BACT</name>
<evidence type="ECO:0000259" key="2">
    <source>
        <dbReference type="Pfam" id="PF03313"/>
    </source>
</evidence>
<proteinExistence type="inferred from homology"/>
<organism evidence="4 5">
    <name type="scientific">Odoribacter splanchnicus</name>
    <dbReference type="NCBI Taxonomy" id="28118"/>
    <lineage>
        <taxon>Bacteria</taxon>
        <taxon>Pseudomonadati</taxon>
        <taxon>Bacteroidota</taxon>
        <taxon>Bacteroidia</taxon>
        <taxon>Bacteroidales</taxon>
        <taxon>Odoribacteraceae</taxon>
        <taxon>Odoribacter</taxon>
    </lineage>
</organism>
<dbReference type="GO" id="GO:0019450">
    <property type="term" value="P:L-cysteine catabolic process to pyruvate"/>
    <property type="evidence" value="ECO:0007669"/>
    <property type="project" value="TreeGrafter"/>
</dbReference>
<sequence>MCQATDKQIIEVLKMETIPALGCTEPVACALACARCKEELGGVPEHIEVFVSGNIYKNGMGVGIPGTGMTGLPIAAALGAVCGKTEYGLEVLKEVSACNNLAVAKSLLDKQAVVIHLKEDAPDKLYAEAICKKGNDTVKTVIVHGHTNIILVEKNGKAVYRKDFTPVAAEKSDRAELSIARIWEFIHRIDVAEIEFVLEGAEMNKAISAEGLKSEYGLQIGKTLKENIDKGLLENDFLNNALICATAASDARMDGCEKPVMTNSGSGNQGITVYLPVVVAAEQFGCSREQLIRALALSNLVAAHIHYYMGHLSALCGILIAGTGAASAITYLMGGTYEQVVNTIKTMCSNLTGMMCDGAKQGCALKVYSGVSAAVQAALLSMKGIKTHNDGIIEEDIEKTIRNVGIIGTTGMEQTDKTILNIMCRKQ</sequence>
<dbReference type="InterPro" id="IPR036148">
    <property type="entry name" value="MmgE/PrpD_sf"/>
</dbReference>
<dbReference type="InterPro" id="IPR005130">
    <property type="entry name" value="Ser_deHydtase-like_asu"/>
</dbReference>
<reference evidence="4 5" key="1">
    <citation type="submission" date="2018-08" db="EMBL/GenBank/DDBJ databases">
        <title>A genome reference for cultivated species of the human gut microbiota.</title>
        <authorList>
            <person name="Zou Y."/>
            <person name="Xue W."/>
            <person name="Luo G."/>
        </authorList>
    </citation>
    <scope>NUCLEOTIDE SEQUENCE [LARGE SCALE GENOMIC DNA]</scope>
    <source>
        <strain evidence="4 5">OF03-11</strain>
    </source>
</reference>
<dbReference type="PANTHER" id="PTHR30501:SF2">
    <property type="entry name" value="UPF0597 PROTEIN YHAM"/>
    <property type="match status" value="1"/>
</dbReference>
<feature type="domain" description="Serine dehydratase-like alpha subunit" evidence="2">
    <location>
        <begin position="88"/>
        <end position="421"/>
    </location>
</feature>
<dbReference type="GO" id="GO:0080146">
    <property type="term" value="F:L-cysteine desulfhydrase activity"/>
    <property type="evidence" value="ECO:0007669"/>
    <property type="project" value="TreeGrafter"/>
</dbReference>
<dbReference type="PANTHER" id="PTHR30501">
    <property type="entry name" value="UPF0597 PROTEIN YHAM"/>
    <property type="match status" value="1"/>
</dbReference>
<dbReference type="OMA" id="MIPVMSN"/>
<dbReference type="Proteomes" id="UP001212263">
    <property type="component" value="Unassembled WGS sequence"/>
</dbReference>
<dbReference type="EMBL" id="QSCO01000014">
    <property type="protein sequence ID" value="RGY06010.1"/>
    <property type="molecule type" value="Genomic_DNA"/>
</dbReference>
<evidence type="ECO:0000313" key="3">
    <source>
        <dbReference type="EMBL" id="MDB9224593.1"/>
    </source>
</evidence>
<protein>
    <recommendedName>
        <fullName evidence="1">UPF0597 protein DXA53_10595</fullName>
    </recommendedName>
</protein>
<evidence type="ECO:0000313" key="5">
    <source>
        <dbReference type="Proteomes" id="UP000284434"/>
    </source>
</evidence>
<dbReference type="HAMAP" id="MF_01845">
    <property type="entry name" value="UPF0597"/>
    <property type="match status" value="1"/>
</dbReference>
<dbReference type="Gene3D" id="1.10.4100.10">
    <property type="entry name" value="2-methylcitrate dehydratase PrpD"/>
    <property type="match status" value="1"/>
</dbReference>
<accession>A0A1Y3YKD3</accession>
<evidence type="ECO:0000256" key="1">
    <source>
        <dbReference type="HAMAP-Rule" id="MF_01845"/>
    </source>
</evidence>
<dbReference type="InterPro" id="IPR042183">
    <property type="entry name" value="MmgE/PrpD_sf_1"/>
</dbReference>
<dbReference type="EMBL" id="JAQMRD010000028">
    <property type="protein sequence ID" value="MDB9224593.1"/>
    <property type="molecule type" value="Genomic_DNA"/>
</dbReference>
<dbReference type="SUPFAM" id="SSF103378">
    <property type="entry name" value="2-methylcitrate dehydratase PrpD"/>
    <property type="match status" value="1"/>
</dbReference>
<comment type="similarity">
    <text evidence="1">Belongs to the UPF0597 family.</text>
</comment>
<reference evidence="3" key="2">
    <citation type="submission" date="2023-01" db="EMBL/GenBank/DDBJ databases">
        <title>Human gut microbiome strain richness.</title>
        <authorList>
            <person name="Chen-Liaw A."/>
        </authorList>
    </citation>
    <scope>NUCLEOTIDE SEQUENCE</scope>
    <source>
        <strain evidence="3">RTP21484st1_B7_RTP21484_190118</strain>
    </source>
</reference>
<dbReference type="Proteomes" id="UP000284434">
    <property type="component" value="Unassembled WGS sequence"/>
</dbReference>
<dbReference type="InterPro" id="IPR021144">
    <property type="entry name" value="UPF0597"/>
</dbReference>
<evidence type="ECO:0000313" key="4">
    <source>
        <dbReference type="EMBL" id="RGY06010.1"/>
    </source>
</evidence>
<keyword evidence="3" id="KW-0456">Lyase</keyword>
<dbReference type="AlphaFoldDB" id="A0A1Y3YKD3"/>
<dbReference type="PIRSF" id="PIRSF006054">
    <property type="entry name" value="UCP006054"/>
    <property type="match status" value="1"/>
</dbReference>
<dbReference type="GeneID" id="61273375"/>
<comment type="caution">
    <text evidence="4">The sequence shown here is derived from an EMBL/GenBank/DDBJ whole genome shotgun (WGS) entry which is preliminary data.</text>
</comment>
<dbReference type="RefSeq" id="WP_013610476.1">
    <property type="nucleotide sequence ID" value="NZ_CABJFF010000005.1"/>
</dbReference>